<dbReference type="EMBL" id="VSRR010000831">
    <property type="protein sequence ID" value="MPC20073.1"/>
    <property type="molecule type" value="Genomic_DNA"/>
</dbReference>
<gene>
    <name evidence="1" type="ORF">E2C01_013003</name>
</gene>
<name>A0A5B7DFS8_PORTR</name>
<dbReference type="AlphaFoldDB" id="A0A5B7DFS8"/>
<evidence type="ECO:0000313" key="1">
    <source>
        <dbReference type="EMBL" id="MPC20073.1"/>
    </source>
</evidence>
<comment type="caution">
    <text evidence="1">The sequence shown here is derived from an EMBL/GenBank/DDBJ whole genome shotgun (WGS) entry which is preliminary data.</text>
</comment>
<dbReference type="Proteomes" id="UP000324222">
    <property type="component" value="Unassembled WGS sequence"/>
</dbReference>
<sequence>MLKTLAIDLAIPGEAGVLQLHPTHAAHQTIFVPGGIDDSHNEPVVNGPPAALAHLQRHRFHHLCTPNTRATPGTDLPLYCTWVVDICGPRKCVPSKARLTLAIPR</sequence>
<evidence type="ECO:0000313" key="2">
    <source>
        <dbReference type="Proteomes" id="UP000324222"/>
    </source>
</evidence>
<proteinExistence type="predicted"/>
<organism evidence="1 2">
    <name type="scientific">Portunus trituberculatus</name>
    <name type="common">Swimming crab</name>
    <name type="synonym">Neptunus trituberculatus</name>
    <dbReference type="NCBI Taxonomy" id="210409"/>
    <lineage>
        <taxon>Eukaryota</taxon>
        <taxon>Metazoa</taxon>
        <taxon>Ecdysozoa</taxon>
        <taxon>Arthropoda</taxon>
        <taxon>Crustacea</taxon>
        <taxon>Multicrustacea</taxon>
        <taxon>Malacostraca</taxon>
        <taxon>Eumalacostraca</taxon>
        <taxon>Eucarida</taxon>
        <taxon>Decapoda</taxon>
        <taxon>Pleocyemata</taxon>
        <taxon>Brachyura</taxon>
        <taxon>Eubrachyura</taxon>
        <taxon>Portunoidea</taxon>
        <taxon>Portunidae</taxon>
        <taxon>Portuninae</taxon>
        <taxon>Portunus</taxon>
    </lineage>
</organism>
<protein>
    <submittedName>
        <fullName evidence="1">Uncharacterized protein</fullName>
    </submittedName>
</protein>
<reference evidence="1 2" key="1">
    <citation type="submission" date="2019-05" db="EMBL/GenBank/DDBJ databases">
        <title>Another draft genome of Portunus trituberculatus and its Hox gene families provides insights of decapod evolution.</title>
        <authorList>
            <person name="Jeong J.-H."/>
            <person name="Song I."/>
            <person name="Kim S."/>
            <person name="Choi T."/>
            <person name="Kim D."/>
            <person name="Ryu S."/>
            <person name="Kim W."/>
        </authorList>
    </citation>
    <scope>NUCLEOTIDE SEQUENCE [LARGE SCALE GENOMIC DNA]</scope>
    <source>
        <tissue evidence="1">Muscle</tissue>
    </source>
</reference>
<accession>A0A5B7DFS8</accession>
<keyword evidence="2" id="KW-1185">Reference proteome</keyword>